<comment type="similarity">
    <text evidence="8">Belongs to the TrpC family.</text>
</comment>
<dbReference type="Gene3D" id="3.20.20.70">
    <property type="entry name" value="Aldolase class I"/>
    <property type="match status" value="1"/>
</dbReference>
<keyword evidence="4 8" id="KW-0210">Decarboxylase</keyword>
<dbReference type="InterPro" id="IPR001468">
    <property type="entry name" value="Indole-3-GlycerolPSynthase_CS"/>
</dbReference>
<dbReference type="NCBIfam" id="NF001377">
    <property type="entry name" value="PRK00278.2-4"/>
    <property type="match status" value="1"/>
</dbReference>
<dbReference type="HAMAP" id="MF_00134_A">
    <property type="entry name" value="IGPS_A"/>
    <property type="match status" value="1"/>
</dbReference>
<evidence type="ECO:0000256" key="4">
    <source>
        <dbReference type="ARBA" id="ARBA00022793"/>
    </source>
</evidence>
<dbReference type="EMBL" id="REFO01000012">
    <property type="protein sequence ID" value="RMA96065.1"/>
    <property type="molecule type" value="Genomic_DNA"/>
</dbReference>
<protein>
    <recommendedName>
        <fullName evidence="8">Indole-3-glycerol phosphate synthase</fullName>
        <shortName evidence="8">IGPS</shortName>
        <ecNumber evidence="8">4.1.1.48</ecNumber>
    </recommendedName>
</protein>
<dbReference type="Pfam" id="PF00218">
    <property type="entry name" value="IGPS"/>
    <property type="match status" value="1"/>
</dbReference>
<gene>
    <name evidence="8" type="primary">trpC</name>
    <name evidence="10" type="ORF">CLV39_1076</name>
</gene>
<dbReference type="SUPFAM" id="SSF51366">
    <property type="entry name" value="Ribulose-phoshate binding barrel"/>
    <property type="match status" value="1"/>
</dbReference>
<evidence type="ECO:0000313" key="10">
    <source>
        <dbReference type="EMBL" id="RMA96065.1"/>
    </source>
</evidence>
<keyword evidence="7 8" id="KW-0456">Lyase</keyword>
<dbReference type="GO" id="GO:0004425">
    <property type="term" value="F:indole-3-glycerol-phosphate synthase activity"/>
    <property type="evidence" value="ECO:0007669"/>
    <property type="project" value="UniProtKB-UniRule"/>
</dbReference>
<dbReference type="InterPro" id="IPR045186">
    <property type="entry name" value="Indole-3-glycerol_P_synth"/>
</dbReference>
<evidence type="ECO:0000313" key="11">
    <source>
        <dbReference type="Proteomes" id="UP000280842"/>
    </source>
</evidence>
<dbReference type="InterPro" id="IPR013785">
    <property type="entry name" value="Aldolase_TIM"/>
</dbReference>
<evidence type="ECO:0000256" key="6">
    <source>
        <dbReference type="ARBA" id="ARBA00023141"/>
    </source>
</evidence>
<dbReference type="Proteomes" id="UP000280842">
    <property type="component" value="Unassembled WGS sequence"/>
</dbReference>
<dbReference type="PANTHER" id="PTHR22854:SF2">
    <property type="entry name" value="INDOLE-3-GLYCEROL-PHOSPHATE SYNTHASE"/>
    <property type="match status" value="1"/>
</dbReference>
<dbReference type="AlphaFoldDB" id="A0A3M0BNS2"/>
<comment type="catalytic activity">
    <reaction evidence="1 8">
        <text>1-(2-carboxyphenylamino)-1-deoxy-D-ribulose 5-phosphate + H(+) = (1S,2R)-1-C-(indol-3-yl)glycerol 3-phosphate + CO2 + H2O</text>
        <dbReference type="Rhea" id="RHEA:23476"/>
        <dbReference type="ChEBI" id="CHEBI:15377"/>
        <dbReference type="ChEBI" id="CHEBI:15378"/>
        <dbReference type="ChEBI" id="CHEBI:16526"/>
        <dbReference type="ChEBI" id="CHEBI:58613"/>
        <dbReference type="ChEBI" id="CHEBI:58866"/>
        <dbReference type="EC" id="4.1.1.48"/>
    </reaction>
</comment>
<sequence>MNILNKIVKTKYEELKKYTPEYIKTLENLAEKRKSIRDFKSALKKEKINIIAEIKKASPSKGIIREDFNPVKIAKIYEENGAAAISVLADEKYFQGSIEYVEQVSKVVNIPVMRKDFIIDERQILEAYAKGADSFLLIVRILSSDRLKQLIDYGRSFGMEPLVEIFSKEEGEKAIKSNAKIVGVNNRDLDTFQVDINISKKLCPWLKENSVEVVVAESGISSKNEILELKEAGVDAFLIGESLMKEKDIGKKLREFIQV</sequence>
<comment type="pathway">
    <text evidence="2 8">Amino-acid biosynthesis; L-tryptophan biosynthesis; L-tryptophan from chorismate: step 4/5.</text>
</comment>
<dbReference type="OrthoDB" id="9804217at2"/>
<keyword evidence="3 8" id="KW-0028">Amino-acid biosynthesis</keyword>
<dbReference type="UniPathway" id="UPA00035">
    <property type="reaction ID" value="UER00043"/>
</dbReference>
<dbReference type="GO" id="GO:0000162">
    <property type="term" value="P:L-tryptophan biosynthetic process"/>
    <property type="evidence" value="ECO:0007669"/>
    <property type="project" value="UniProtKB-UniRule"/>
</dbReference>
<dbReference type="InterPro" id="IPR011060">
    <property type="entry name" value="RibuloseP-bd_barrel"/>
</dbReference>
<dbReference type="HAMAP" id="MF_00134_B">
    <property type="entry name" value="IGPS_B"/>
    <property type="match status" value="1"/>
</dbReference>
<reference evidence="10 11" key="1">
    <citation type="submission" date="2018-10" db="EMBL/GenBank/DDBJ databases">
        <title>Genomic Encyclopedia of Archaeal and Bacterial Type Strains, Phase II (KMG-II): from individual species to whole genera.</title>
        <authorList>
            <person name="Goeker M."/>
        </authorList>
    </citation>
    <scope>NUCLEOTIDE SEQUENCE [LARGE SCALE GENOMIC DNA]</scope>
    <source>
        <strain evidence="10 11">VM1</strain>
    </source>
</reference>
<name>A0A3M0BNS2_9AQUI</name>
<dbReference type="FunFam" id="3.20.20.70:FF:000024">
    <property type="entry name" value="Indole-3-glycerol phosphate synthase"/>
    <property type="match status" value="1"/>
</dbReference>
<keyword evidence="5 8" id="KW-0822">Tryptophan biosynthesis</keyword>
<keyword evidence="11" id="KW-1185">Reference proteome</keyword>
<evidence type="ECO:0000256" key="5">
    <source>
        <dbReference type="ARBA" id="ARBA00022822"/>
    </source>
</evidence>
<dbReference type="GO" id="GO:0004640">
    <property type="term" value="F:phosphoribosylanthranilate isomerase activity"/>
    <property type="evidence" value="ECO:0007669"/>
    <property type="project" value="TreeGrafter"/>
</dbReference>
<dbReference type="PROSITE" id="PS00614">
    <property type="entry name" value="IGPS"/>
    <property type="match status" value="1"/>
</dbReference>
<evidence type="ECO:0000256" key="8">
    <source>
        <dbReference type="HAMAP-Rule" id="MF_00134"/>
    </source>
</evidence>
<dbReference type="PANTHER" id="PTHR22854">
    <property type="entry name" value="TRYPTOPHAN BIOSYNTHESIS PROTEIN"/>
    <property type="match status" value="1"/>
</dbReference>
<feature type="domain" description="Indole-3-glycerol phosphate synthase" evidence="9">
    <location>
        <begin position="4"/>
        <end position="255"/>
    </location>
</feature>
<evidence type="ECO:0000259" key="9">
    <source>
        <dbReference type="Pfam" id="PF00218"/>
    </source>
</evidence>
<evidence type="ECO:0000256" key="2">
    <source>
        <dbReference type="ARBA" id="ARBA00004696"/>
    </source>
</evidence>
<evidence type="ECO:0000256" key="1">
    <source>
        <dbReference type="ARBA" id="ARBA00001633"/>
    </source>
</evidence>
<proteinExistence type="inferred from homology"/>
<dbReference type="CDD" id="cd00331">
    <property type="entry name" value="IGPS"/>
    <property type="match status" value="1"/>
</dbReference>
<dbReference type="InterPro" id="IPR013798">
    <property type="entry name" value="Indole-3-glycerol_P_synth_dom"/>
</dbReference>
<comment type="caution">
    <text evidence="10">The sequence shown here is derived from an EMBL/GenBank/DDBJ whole genome shotgun (WGS) entry which is preliminary data.</text>
</comment>
<dbReference type="EC" id="4.1.1.48" evidence="8"/>
<accession>A0A3M0BNS2</accession>
<dbReference type="RefSeq" id="WP_121923201.1">
    <property type="nucleotide sequence ID" value="NZ_REFO01000012.1"/>
</dbReference>
<organism evidence="10 11">
    <name type="scientific">Hydrogenothermus marinus</name>
    <dbReference type="NCBI Taxonomy" id="133270"/>
    <lineage>
        <taxon>Bacteria</taxon>
        <taxon>Pseudomonadati</taxon>
        <taxon>Aquificota</taxon>
        <taxon>Aquificia</taxon>
        <taxon>Aquificales</taxon>
        <taxon>Hydrogenothermaceae</taxon>
        <taxon>Hydrogenothermus</taxon>
    </lineage>
</organism>
<evidence type="ECO:0000256" key="3">
    <source>
        <dbReference type="ARBA" id="ARBA00022605"/>
    </source>
</evidence>
<keyword evidence="6 8" id="KW-0057">Aromatic amino acid biosynthesis</keyword>
<evidence type="ECO:0000256" key="7">
    <source>
        <dbReference type="ARBA" id="ARBA00023239"/>
    </source>
</evidence>